<evidence type="ECO:0000313" key="1">
    <source>
        <dbReference type="EMBL" id="CUR62555.1"/>
    </source>
</evidence>
<dbReference type="AlphaFoldDB" id="A0A2P2CKP3"/>
<protein>
    <recommendedName>
        <fullName evidence="2">SH3 domain-containing protein</fullName>
    </recommendedName>
</protein>
<gene>
    <name evidence="1" type="ORF">NOCA180199</name>
</gene>
<evidence type="ECO:0008006" key="2">
    <source>
        <dbReference type="Google" id="ProtNLM"/>
    </source>
</evidence>
<sequence>MTHPHNNCGNISGSAAPGQAIDVHCKAVTGTTFIHIYVLPNNTSGWIEASKLSGPTSAVPLC</sequence>
<dbReference type="EMBL" id="CZKB01000028">
    <property type="protein sequence ID" value="CUR62555.1"/>
    <property type="molecule type" value="Genomic_DNA"/>
</dbReference>
<proteinExistence type="predicted"/>
<organism evidence="1">
    <name type="scientific">metagenome</name>
    <dbReference type="NCBI Taxonomy" id="256318"/>
    <lineage>
        <taxon>unclassified sequences</taxon>
        <taxon>metagenomes</taxon>
    </lineage>
</organism>
<reference evidence="1" key="1">
    <citation type="submission" date="2015-08" db="EMBL/GenBank/DDBJ databases">
        <authorList>
            <person name="Babu N.S."/>
            <person name="Beckwith C.J."/>
            <person name="Beseler K.G."/>
            <person name="Brison A."/>
            <person name="Carone J.V."/>
            <person name="Caskin T.P."/>
            <person name="Diamond M."/>
            <person name="Durham M.E."/>
            <person name="Foxe J.M."/>
            <person name="Go M."/>
            <person name="Henderson B.A."/>
            <person name="Jones I.B."/>
            <person name="McGettigan J.A."/>
            <person name="Micheletti S.J."/>
            <person name="Nasrallah M.E."/>
            <person name="Ortiz D."/>
            <person name="Piller C.R."/>
            <person name="Privatt S.R."/>
            <person name="Schneider S.L."/>
            <person name="Sharp S."/>
            <person name="Smith T.C."/>
            <person name="Stanton J.D."/>
            <person name="Ullery H.E."/>
            <person name="Wilson R.J."/>
            <person name="Serrano M.G."/>
            <person name="Buck G."/>
            <person name="Lee V."/>
            <person name="Wang Y."/>
            <person name="Carvalho R."/>
            <person name="Voegtly L."/>
            <person name="Shi R."/>
            <person name="Duckworth R."/>
            <person name="Johnson A."/>
            <person name="Loviza R."/>
            <person name="Walstead R."/>
            <person name="Shah Z."/>
            <person name="Kiflezghi M."/>
            <person name="Wade K."/>
            <person name="Ball S.L."/>
            <person name="Bradley K.W."/>
            <person name="Asai D.J."/>
            <person name="Bowman C.A."/>
            <person name="Russell D.A."/>
            <person name="Pope W.H."/>
            <person name="Jacobs-Sera D."/>
            <person name="Hendrix R.W."/>
            <person name="Hatfull G.F."/>
        </authorList>
    </citation>
    <scope>NUCLEOTIDE SEQUENCE</scope>
</reference>
<name>A0A2P2CKP3_9ZZZZ</name>
<accession>A0A2P2CKP3</accession>